<keyword evidence="2" id="KW-1185">Reference proteome</keyword>
<evidence type="ECO:0000313" key="2">
    <source>
        <dbReference type="Proteomes" id="UP000277212"/>
    </source>
</evidence>
<dbReference type="Proteomes" id="UP000277212">
    <property type="component" value="Unassembled WGS sequence"/>
</dbReference>
<evidence type="ECO:0008006" key="3">
    <source>
        <dbReference type="Google" id="ProtNLM"/>
    </source>
</evidence>
<sequence length="192" mass="21417">MPILRSGCAYDNGWDYGVSLTNTDTTGDGPPKKPEDPKAPVQEYFWPVLKKHGLGKAEPGEGPVKCACPICYDHISMAGLSTPEEGGKQGLIAPCGHDPETFEFTERKCPVCRLLLQCESCTHTVTKEPIPDASRDVEELECVPYMMTETSVRYQSLCVECCATFDDILEFYEPGESIGWWFKPRKPDEERS</sequence>
<comment type="caution">
    <text evidence="1">The sequence shown here is derived from an EMBL/GenBank/DDBJ whole genome shotgun (WGS) entry which is preliminary data.</text>
</comment>
<name>A0A3M2SMM9_9HYPO</name>
<gene>
    <name evidence="1" type="ORF">CDV36_001454</name>
</gene>
<proteinExistence type="predicted"/>
<protein>
    <recommendedName>
        <fullName evidence="3">RING-type domain-containing protein</fullName>
    </recommendedName>
</protein>
<dbReference type="AlphaFoldDB" id="A0A3M2SMM9"/>
<accession>A0A3M2SMM9</accession>
<dbReference type="EMBL" id="NKUJ01000014">
    <property type="protein sequence ID" value="RMJ18827.1"/>
    <property type="molecule type" value="Genomic_DNA"/>
</dbReference>
<reference evidence="1 2" key="1">
    <citation type="submission" date="2017-06" db="EMBL/GenBank/DDBJ databases">
        <title>Comparative genomic analysis of Ambrosia Fusariam Clade fungi.</title>
        <authorList>
            <person name="Stajich J.E."/>
            <person name="Carrillo J."/>
            <person name="Kijimoto T."/>
            <person name="Eskalen A."/>
            <person name="O'Donnell K."/>
            <person name="Kasson M."/>
        </authorList>
    </citation>
    <scope>NUCLEOTIDE SEQUENCE [LARGE SCALE GENOMIC DNA]</scope>
    <source>
        <strain evidence="1">UCR3666</strain>
    </source>
</reference>
<evidence type="ECO:0000313" key="1">
    <source>
        <dbReference type="EMBL" id="RMJ18827.1"/>
    </source>
</evidence>
<dbReference type="OrthoDB" id="5100092at2759"/>
<organism evidence="1 2">
    <name type="scientific">Fusarium kuroshium</name>
    <dbReference type="NCBI Taxonomy" id="2010991"/>
    <lineage>
        <taxon>Eukaryota</taxon>
        <taxon>Fungi</taxon>
        <taxon>Dikarya</taxon>
        <taxon>Ascomycota</taxon>
        <taxon>Pezizomycotina</taxon>
        <taxon>Sordariomycetes</taxon>
        <taxon>Hypocreomycetidae</taxon>
        <taxon>Hypocreales</taxon>
        <taxon>Nectriaceae</taxon>
        <taxon>Fusarium</taxon>
        <taxon>Fusarium solani species complex</taxon>
    </lineage>
</organism>